<accession>A0A081A1S1</accession>
<evidence type="ECO:0000313" key="2">
    <source>
        <dbReference type="EMBL" id="ETO72832.1"/>
    </source>
</evidence>
<feature type="region of interest" description="Disordered" evidence="1">
    <location>
        <begin position="1"/>
        <end position="23"/>
    </location>
</feature>
<evidence type="ECO:0000256" key="1">
    <source>
        <dbReference type="SAM" id="MobiDB-lite"/>
    </source>
</evidence>
<feature type="compositionally biased region" description="Low complexity" evidence="1">
    <location>
        <begin position="328"/>
        <end position="341"/>
    </location>
</feature>
<organism evidence="2 3">
    <name type="scientific">Phytophthora nicotianae P1976</name>
    <dbReference type="NCBI Taxonomy" id="1317066"/>
    <lineage>
        <taxon>Eukaryota</taxon>
        <taxon>Sar</taxon>
        <taxon>Stramenopiles</taxon>
        <taxon>Oomycota</taxon>
        <taxon>Peronosporomycetes</taxon>
        <taxon>Peronosporales</taxon>
        <taxon>Peronosporaceae</taxon>
        <taxon>Phytophthora</taxon>
    </lineage>
</organism>
<evidence type="ECO:0000313" key="3">
    <source>
        <dbReference type="Proteomes" id="UP000028582"/>
    </source>
</evidence>
<gene>
    <name evidence="2" type="ORF">F444_11187</name>
</gene>
<protein>
    <submittedName>
        <fullName evidence="2">Uncharacterized protein</fullName>
    </submittedName>
</protein>
<feature type="region of interest" description="Disordered" evidence="1">
    <location>
        <begin position="460"/>
        <end position="521"/>
    </location>
</feature>
<dbReference type="EMBL" id="ANJA01002024">
    <property type="protein sequence ID" value="ETO72831.1"/>
    <property type="molecule type" value="Genomic_DNA"/>
</dbReference>
<name>A0A081A1S1_PHYNI</name>
<feature type="compositionally biased region" description="Pro residues" evidence="1">
    <location>
        <begin position="9"/>
        <end position="21"/>
    </location>
</feature>
<feature type="compositionally biased region" description="Acidic residues" evidence="1">
    <location>
        <begin position="507"/>
        <end position="521"/>
    </location>
</feature>
<feature type="compositionally biased region" description="Low complexity" evidence="1">
    <location>
        <begin position="421"/>
        <end position="430"/>
    </location>
</feature>
<feature type="compositionally biased region" description="Polar residues" evidence="1">
    <location>
        <begin position="233"/>
        <end position="247"/>
    </location>
</feature>
<dbReference type="OrthoDB" id="129919at2759"/>
<feature type="compositionally biased region" description="Acidic residues" evidence="1">
    <location>
        <begin position="97"/>
        <end position="108"/>
    </location>
</feature>
<dbReference type="AlphaFoldDB" id="A0A081A1S1"/>
<dbReference type="EMBL" id="ANJA01002024">
    <property type="protein sequence ID" value="ETO72832.1"/>
    <property type="molecule type" value="Genomic_DNA"/>
</dbReference>
<dbReference type="Proteomes" id="UP000028582">
    <property type="component" value="Unassembled WGS sequence"/>
</dbReference>
<reference evidence="2 3" key="1">
    <citation type="submission" date="2013-11" db="EMBL/GenBank/DDBJ databases">
        <title>The Genome Sequence of Phytophthora parasitica P1976.</title>
        <authorList>
            <consortium name="The Broad Institute Genomics Platform"/>
            <person name="Russ C."/>
            <person name="Tyler B."/>
            <person name="Panabieres F."/>
            <person name="Shan W."/>
            <person name="Tripathy S."/>
            <person name="Grunwald N."/>
            <person name="Machado M."/>
            <person name="Johnson C.S."/>
            <person name="Walker B."/>
            <person name="Young S."/>
            <person name="Zeng Q."/>
            <person name="Gargeya S."/>
            <person name="Fitzgerald M."/>
            <person name="Haas B."/>
            <person name="Abouelleil A."/>
            <person name="Allen A.W."/>
            <person name="Alvarado L."/>
            <person name="Arachchi H.M."/>
            <person name="Berlin A.M."/>
            <person name="Chapman S.B."/>
            <person name="Gainer-Dewar J."/>
            <person name="Goldberg J."/>
            <person name="Griggs A."/>
            <person name="Gujja S."/>
            <person name="Hansen M."/>
            <person name="Howarth C."/>
            <person name="Imamovic A."/>
            <person name="Ireland A."/>
            <person name="Larimer J."/>
            <person name="McCowan C."/>
            <person name="Murphy C."/>
            <person name="Pearson M."/>
            <person name="Poon T.W."/>
            <person name="Priest M."/>
            <person name="Roberts A."/>
            <person name="Saif S."/>
            <person name="Shea T."/>
            <person name="Sisk P."/>
            <person name="Sykes S."/>
            <person name="Wortman J."/>
            <person name="Nusbaum C."/>
            <person name="Birren B."/>
        </authorList>
    </citation>
    <scope>NUCLEOTIDE SEQUENCE [LARGE SCALE GENOMIC DNA]</scope>
    <source>
        <strain evidence="2 3">P1976</strain>
    </source>
</reference>
<sequence>MVKEVDESAPPPAPPLSPPPVIETTTIGKYIARFRYEKPLPREARAAAQQSDFWWTKSPRYSRSPSPPSTWASGGVFAFPNEDSDEEGDRLEAKTEEEPDSPAEDDRESVDSIESKLRQRLGLWSSKSSQVTRKESSPARPLEVLQSWVSMDWGSVDLEEMEEDNEDPEEVIERVRRRLGWGATTPGISSSTVAKLKPIEFRLSLGATGSRDPNRRQLGMKPPLSPGFMVGTASDSADNRSILSQESMGRERGNGSGRFEEVSSIGRADEKDPSVVNGKEDEKQSPVDEQEEKISVHGENVSLVKANVDRSVHGALPSADIAAERLRSSSSSVDSHTSQTSEPRDNTLVMPTNEDIGDAPSTSPLLGTSEKLEAETQTPNQESEHDAADAVAEPPLLPTASPVRPDVSPELVLPPSNVNASERSQNSSSSDTKEELTPTETTKTLDNLVSLVVHSWENDFFSTSESKEGEPTDTREQVTESREDSNGSNEDRDPITMENTGQKQPDPDTEEKEDVVVPGEEDDQIVQMLLGRIALLEEALHQIDS</sequence>
<feature type="compositionally biased region" description="Basic and acidic residues" evidence="1">
    <location>
        <begin position="248"/>
        <end position="296"/>
    </location>
</feature>
<feature type="region of interest" description="Disordered" evidence="1">
    <location>
        <begin position="47"/>
        <end position="114"/>
    </location>
</feature>
<proteinExistence type="predicted"/>
<comment type="caution">
    <text evidence="2">The sequence shown here is derived from an EMBL/GenBank/DDBJ whole genome shotgun (WGS) entry which is preliminary data.</text>
</comment>
<feature type="region of interest" description="Disordered" evidence="1">
    <location>
        <begin position="205"/>
        <end position="447"/>
    </location>
</feature>
<feature type="compositionally biased region" description="Basic and acidic residues" evidence="1">
    <location>
        <begin position="465"/>
        <end position="495"/>
    </location>
</feature>